<gene>
    <name evidence="3" type="ORF">TRFO_07293</name>
</gene>
<evidence type="ECO:0000256" key="1">
    <source>
        <dbReference type="SAM" id="Coils"/>
    </source>
</evidence>
<keyword evidence="1" id="KW-0175">Coiled coil</keyword>
<keyword evidence="2" id="KW-1133">Transmembrane helix</keyword>
<dbReference type="VEuPathDB" id="TrichDB:TRFO_07293"/>
<accession>A0A1J4JTM6</accession>
<dbReference type="AlphaFoldDB" id="A0A1J4JTM6"/>
<evidence type="ECO:0000256" key="2">
    <source>
        <dbReference type="SAM" id="Phobius"/>
    </source>
</evidence>
<keyword evidence="4" id="KW-1185">Reference proteome</keyword>
<keyword evidence="2" id="KW-0812">Transmembrane</keyword>
<dbReference type="RefSeq" id="XP_068355234.1">
    <property type="nucleotide sequence ID" value="XM_068493588.1"/>
</dbReference>
<keyword evidence="2" id="KW-0472">Membrane</keyword>
<protein>
    <submittedName>
        <fullName evidence="3">Uncharacterized protein</fullName>
    </submittedName>
</protein>
<evidence type="ECO:0000313" key="3">
    <source>
        <dbReference type="EMBL" id="OHT02098.1"/>
    </source>
</evidence>
<organism evidence="3 4">
    <name type="scientific">Tritrichomonas foetus</name>
    <dbReference type="NCBI Taxonomy" id="1144522"/>
    <lineage>
        <taxon>Eukaryota</taxon>
        <taxon>Metamonada</taxon>
        <taxon>Parabasalia</taxon>
        <taxon>Tritrichomonadida</taxon>
        <taxon>Tritrichomonadidae</taxon>
        <taxon>Tritrichomonas</taxon>
    </lineage>
</organism>
<feature type="transmembrane region" description="Helical" evidence="2">
    <location>
        <begin position="48"/>
        <end position="79"/>
    </location>
</feature>
<reference evidence="3" key="1">
    <citation type="submission" date="2016-10" db="EMBL/GenBank/DDBJ databases">
        <authorList>
            <person name="Benchimol M."/>
            <person name="Almeida L.G."/>
            <person name="Vasconcelos A.T."/>
            <person name="Perreira-Neves A."/>
            <person name="Rosa I.A."/>
            <person name="Tasca T."/>
            <person name="Bogo M.R."/>
            <person name="de Souza W."/>
        </authorList>
    </citation>
    <scope>NUCLEOTIDE SEQUENCE [LARGE SCALE GENOMIC DNA]</scope>
    <source>
        <strain evidence="3">K</strain>
    </source>
</reference>
<evidence type="ECO:0000313" key="4">
    <source>
        <dbReference type="Proteomes" id="UP000179807"/>
    </source>
</evidence>
<comment type="caution">
    <text evidence="3">The sequence shown here is derived from an EMBL/GenBank/DDBJ whole genome shotgun (WGS) entry which is preliminary data.</text>
</comment>
<dbReference type="EMBL" id="MLAK01000882">
    <property type="protein sequence ID" value="OHT02098.1"/>
    <property type="molecule type" value="Genomic_DNA"/>
</dbReference>
<dbReference type="GeneID" id="94828292"/>
<feature type="coiled-coil region" evidence="1">
    <location>
        <begin position="518"/>
        <end position="545"/>
    </location>
</feature>
<proteinExistence type="predicted"/>
<sequence length="641" mass="74796">MNRNFLNLYLTIWIERKPFLSGHEAIVLLQIFMKGRFTIASFTASPKFLFFFSALIFTIIIRYPVFALFVSLWAMYFYFSSIPAKKKSRKKNLQVSDRGSIEEKYYNFLELLDVQKNSNHDITLISLIKDHYFHDSNASVKHSSHEVLLDLIFSLIEAKRDKHEFSLDAWLKEVSGQILPLGTDKEIEYFVTHNSNELARLANKSQDTPYLNPAIFTSPRPDLTVFDDIPDHYKSKKFRFPSLAGSESNPSLIPGEHLWALIHGDPEYFIKYDYSNYFLDESSIPYWIIPFALYRWYSPNNNSFIKKFAEFGALPLHPSTIKCIQKDPLFYFLMSHVKESHNLSTNDSLASLAATLQDKFEAYCLITLINDEGFITMSSIMHDNIINCCINYLAQQKISWTMSAFLLQKEQRKQQLQLLLEEECISIENLSEQEKKATKPFGNENGRFKIDADQIFEIKGEKLIFRAVRCFNMEQHMQEFSAGIQCLFSARKYERIIQILANYYLSMMAEFGQGHKELIKWVNEIENVKSEIQNLNDQNSELSESYTILKVFSVCLSQNSSQISKDDEILFEKAGNILRKEWKSFNVRRLVCSAMIHYIPEWLMYLDGVDAIPKDEEATYQDVLQCQKLEENESNTENWHI</sequence>
<dbReference type="Proteomes" id="UP000179807">
    <property type="component" value="Unassembled WGS sequence"/>
</dbReference>
<name>A0A1J4JTM6_9EUKA</name>